<organism evidence="1">
    <name type="scientific">viral metagenome</name>
    <dbReference type="NCBI Taxonomy" id="1070528"/>
    <lineage>
        <taxon>unclassified sequences</taxon>
        <taxon>metagenomes</taxon>
        <taxon>organismal metagenomes</taxon>
    </lineage>
</organism>
<accession>A0A6M3JN98</accession>
<name>A0A6M3JN98_9ZZZZ</name>
<proteinExistence type="predicted"/>
<evidence type="ECO:0000313" key="1">
    <source>
        <dbReference type="EMBL" id="QJA71689.1"/>
    </source>
</evidence>
<gene>
    <name evidence="1" type="ORF">MM415A03099_0004</name>
</gene>
<sequence>MKTHRVRIINGKELLNEIRFCNGLLYRQNRSYDVEISFDDFIARLQKVKKFNKTNGNTVLYDVIDKNVLWNEI</sequence>
<reference evidence="1" key="1">
    <citation type="submission" date="2020-03" db="EMBL/GenBank/DDBJ databases">
        <title>The deep terrestrial virosphere.</title>
        <authorList>
            <person name="Holmfeldt K."/>
            <person name="Nilsson E."/>
            <person name="Simone D."/>
            <person name="Lopez-Fernandez M."/>
            <person name="Wu X."/>
            <person name="de Brujin I."/>
            <person name="Lundin D."/>
            <person name="Andersson A."/>
            <person name="Bertilsson S."/>
            <person name="Dopson M."/>
        </authorList>
    </citation>
    <scope>NUCLEOTIDE SEQUENCE</scope>
    <source>
        <strain evidence="1">MM415A03099</strain>
    </source>
</reference>
<dbReference type="EMBL" id="MT141892">
    <property type="protein sequence ID" value="QJA71689.1"/>
    <property type="molecule type" value="Genomic_DNA"/>
</dbReference>
<protein>
    <submittedName>
        <fullName evidence="1">Uncharacterized protein</fullName>
    </submittedName>
</protein>
<dbReference type="AlphaFoldDB" id="A0A6M3JN98"/>